<dbReference type="InterPro" id="IPR029068">
    <property type="entry name" value="Glyas_Bleomycin-R_OHBP_Dase"/>
</dbReference>
<feature type="domain" description="VOC" evidence="1">
    <location>
        <begin position="10"/>
        <end position="146"/>
    </location>
</feature>
<dbReference type="CDD" id="cd06587">
    <property type="entry name" value="VOC"/>
    <property type="match status" value="1"/>
</dbReference>
<dbReference type="PROSITE" id="PS51819">
    <property type="entry name" value="VOC"/>
    <property type="match status" value="1"/>
</dbReference>
<evidence type="ECO:0000259" key="1">
    <source>
        <dbReference type="PROSITE" id="PS51819"/>
    </source>
</evidence>
<dbReference type="Gene3D" id="3.10.180.10">
    <property type="entry name" value="2,3-Dihydroxybiphenyl 1,2-Dioxygenase, domain 1"/>
    <property type="match status" value="1"/>
</dbReference>
<evidence type="ECO:0000313" key="3">
    <source>
        <dbReference type="Proteomes" id="UP000284395"/>
    </source>
</evidence>
<organism evidence="2 3">
    <name type="scientific">Altericroceibacterium spongiae</name>
    <dbReference type="NCBI Taxonomy" id="2320269"/>
    <lineage>
        <taxon>Bacteria</taxon>
        <taxon>Pseudomonadati</taxon>
        <taxon>Pseudomonadota</taxon>
        <taxon>Alphaproteobacteria</taxon>
        <taxon>Sphingomonadales</taxon>
        <taxon>Erythrobacteraceae</taxon>
        <taxon>Altericroceibacterium</taxon>
    </lineage>
</organism>
<dbReference type="SUPFAM" id="SSF54593">
    <property type="entry name" value="Glyoxalase/Bleomycin resistance protein/Dihydroxybiphenyl dioxygenase"/>
    <property type="match status" value="1"/>
</dbReference>
<sequence length="164" mass="18087">MNVLSPPNRGMSHVGVATHDMETTIAFYTGILGFPVVADHVTEIGQGGRVRQVYFDIGVDTYFVFMESKGVHDIPEDFPTGINEALGTPAGMFHFSFKVETRDELASRQKALGNLGIEVSDIIDLGHADSIFFFDPNNLQLEFCWHSRQFDASDMGKRASADLA</sequence>
<dbReference type="AlphaFoldDB" id="A0A420EP23"/>
<dbReference type="Proteomes" id="UP000284395">
    <property type="component" value="Unassembled WGS sequence"/>
</dbReference>
<comment type="caution">
    <text evidence="2">The sequence shown here is derived from an EMBL/GenBank/DDBJ whole genome shotgun (WGS) entry which is preliminary data.</text>
</comment>
<name>A0A420EP23_9SPHN</name>
<proteinExistence type="predicted"/>
<dbReference type="InterPro" id="IPR037523">
    <property type="entry name" value="VOC_core"/>
</dbReference>
<dbReference type="Pfam" id="PF00903">
    <property type="entry name" value="Glyoxalase"/>
    <property type="match status" value="1"/>
</dbReference>
<accession>A0A420EP23</accession>
<evidence type="ECO:0000313" key="2">
    <source>
        <dbReference type="EMBL" id="RKF22429.1"/>
    </source>
</evidence>
<dbReference type="EMBL" id="RAPF01000002">
    <property type="protein sequence ID" value="RKF22429.1"/>
    <property type="molecule type" value="Genomic_DNA"/>
</dbReference>
<keyword evidence="3" id="KW-1185">Reference proteome</keyword>
<dbReference type="InterPro" id="IPR004360">
    <property type="entry name" value="Glyas_Fos-R_dOase_dom"/>
</dbReference>
<protein>
    <submittedName>
        <fullName evidence="2">VOC family protein</fullName>
    </submittedName>
</protein>
<reference evidence="2 3" key="1">
    <citation type="submission" date="2018-09" db="EMBL/GenBank/DDBJ databases">
        <title>Altererythrobacter spongiae sp. nov., isolated from a marine sponge.</title>
        <authorList>
            <person name="Zhuang L."/>
            <person name="Luo L."/>
        </authorList>
    </citation>
    <scope>NUCLEOTIDE SEQUENCE [LARGE SCALE GENOMIC DNA]</scope>
    <source>
        <strain evidence="2 3">HN-Y73</strain>
    </source>
</reference>
<gene>
    <name evidence="2" type="ORF">D6851_04155</name>
</gene>
<dbReference type="RefSeq" id="WP_120323628.1">
    <property type="nucleotide sequence ID" value="NZ_RAPF01000002.1"/>
</dbReference>
<dbReference type="OrthoDB" id="9788468at2"/>